<reference evidence="1" key="1">
    <citation type="submission" date="2018-05" db="EMBL/GenBank/DDBJ databases">
        <authorList>
            <person name="Lanie J.A."/>
            <person name="Ng W.-L."/>
            <person name="Kazmierczak K.M."/>
            <person name="Andrzejewski T.M."/>
            <person name="Davidsen T.M."/>
            <person name="Wayne K.J."/>
            <person name="Tettelin H."/>
            <person name="Glass J.I."/>
            <person name="Rusch D."/>
            <person name="Podicherti R."/>
            <person name="Tsui H.-C.T."/>
            <person name="Winkler M.E."/>
        </authorList>
    </citation>
    <scope>NUCLEOTIDE SEQUENCE</scope>
</reference>
<organism evidence="1">
    <name type="scientific">marine metagenome</name>
    <dbReference type="NCBI Taxonomy" id="408172"/>
    <lineage>
        <taxon>unclassified sequences</taxon>
        <taxon>metagenomes</taxon>
        <taxon>ecological metagenomes</taxon>
    </lineage>
</organism>
<dbReference type="AlphaFoldDB" id="A0A382P6A5"/>
<dbReference type="EMBL" id="UINC01105192">
    <property type="protein sequence ID" value="SVC68949.1"/>
    <property type="molecule type" value="Genomic_DNA"/>
</dbReference>
<accession>A0A382P6A5</accession>
<evidence type="ECO:0000313" key="1">
    <source>
        <dbReference type="EMBL" id="SVC68949.1"/>
    </source>
</evidence>
<gene>
    <name evidence="1" type="ORF">METZ01_LOCUS321803</name>
</gene>
<sequence length="56" mass="6877">MDDGKCENNDIYDCQEYLEEKEGKPRGIWMVNWMKRLKDEPPYESSFVKWSKRFLL</sequence>
<name>A0A382P6A5_9ZZZZ</name>
<protein>
    <submittedName>
        <fullName evidence="1">Uncharacterized protein</fullName>
    </submittedName>
</protein>
<proteinExistence type="predicted"/>